<organism evidence="1 2">
    <name type="scientific">Dioscorea alata</name>
    <name type="common">Purple yam</name>
    <dbReference type="NCBI Taxonomy" id="55571"/>
    <lineage>
        <taxon>Eukaryota</taxon>
        <taxon>Viridiplantae</taxon>
        <taxon>Streptophyta</taxon>
        <taxon>Embryophyta</taxon>
        <taxon>Tracheophyta</taxon>
        <taxon>Spermatophyta</taxon>
        <taxon>Magnoliopsida</taxon>
        <taxon>Liliopsida</taxon>
        <taxon>Dioscoreales</taxon>
        <taxon>Dioscoreaceae</taxon>
        <taxon>Dioscorea</taxon>
    </lineage>
</organism>
<dbReference type="EC" id="2.1.1.34" evidence="1"/>
<keyword evidence="1" id="KW-0489">Methyltransferase</keyword>
<reference evidence="2" key="1">
    <citation type="journal article" date="2022" name="Nat. Commun.">
        <title>Chromosome evolution and the genetic basis of agronomically important traits in greater yam.</title>
        <authorList>
            <person name="Bredeson J.V."/>
            <person name="Lyons J.B."/>
            <person name="Oniyinde I.O."/>
            <person name="Okereke N.R."/>
            <person name="Kolade O."/>
            <person name="Nnabue I."/>
            <person name="Nwadili C.O."/>
            <person name="Hribova E."/>
            <person name="Parker M."/>
            <person name="Nwogha J."/>
            <person name="Shu S."/>
            <person name="Carlson J."/>
            <person name="Kariba R."/>
            <person name="Muthemba S."/>
            <person name="Knop K."/>
            <person name="Barton G.J."/>
            <person name="Sherwood A.V."/>
            <person name="Lopez-Montes A."/>
            <person name="Asiedu R."/>
            <person name="Jamnadass R."/>
            <person name="Muchugi A."/>
            <person name="Goodstein D."/>
            <person name="Egesi C.N."/>
            <person name="Featherston J."/>
            <person name="Asfaw A."/>
            <person name="Simpson G.G."/>
            <person name="Dolezel J."/>
            <person name="Hendre P.S."/>
            <person name="Van Deynze A."/>
            <person name="Kumar P.L."/>
            <person name="Obidiegwu J.E."/>
            <person name="Bhattacharjee R."/>
            <person name="Rokhsar D.S."/>
        </authorList>
    </citation>
    <scope>NUCLEOTIDE SEQUENCE [LARGE SCALE GENOMIC DNA]</scope>
    <source>
        <strain evidence="2">cv. TDa95/00328</strain>
    </source>
</reference>
<name>A0ACB7UG31_DIOAL</name>
<accession>A0ACB7UG31</accession>
<comment type="caution">
    <text evidence="1">The sequence shown here is derived from an EMBL/GenBank/DDBJ whole genome shotgun (WGS) entry which is preliminary data.</text>
</comment>
<dbReference type="Proteomes" id="UP000827976">
    <property type="component" value="Chromosome 16"/>
</dbReference>
<gene>
    <name evidence="1" type="ORF">IHE45_16G018800</name>
</gene>
<sequence length="1829" mass="205715">MEDAVASLTKSFALVPPAAVPAIVDCVIASSCFEPSLLFSSLVRAIPDPAEVFESNCILSHAVALGHLIKLTPSNDAMELFIWKVFVPMVKSVEPNDTELINQGLGLFCDVVLKTHSWELIGTILVPFCLESLAKNLGLICNEELTIYRWSIEDGFEQKPTGITRGSLPLLISCRILISLLKSALESERETHSSERKIVDGFGDSGRFSHNLLWDLSNVVIEILTQSTEHRSFVIRLILPHILRSFCDLALVRVMVNGSACTLSRISFLKKIWACCVCLFSLGHEERIDAYNILSMCFSSFKVIDGCGSTSEGELSEKYDLSNEKEFWKEIRRGLVDKDPFLRKQALYVLKVSLCNCYDSVGSKDDEYCSSASRFIVDSKNGHTISSNVTHAQTKRGKWADKEAKSMGVGEVCHLGTNGLSSQERWTVFILLYEMLEEYGTHLVEAAWMHQVSLFLESGPFSTCMIATTCAVYQVQMDTLDGIFNWLSVLWERGLFHENPQVRCLIMDSFLSISWDKYADYAQKVPRSFVLGPFILGLNDVVHHKDFGVKGVYMSSTIHGATKYLHEYSRQMSLSERIELVCGLASIARQDSFGRAGLMALAFCIASAAGTVIHDDGEVYDSMNDYTISEIKEAKSSQENPLSSRAAELLDVLGVVVERSKQHFNPRYRLRVCEQVLKAATSVISICDVPTDILLHFLSNVPREFTDFTGPLRGLVQQWLNQNGGQPSKMGSAYGNKELLERLAFFPRSFISKHSADACVSFDDEDVDAWELEGQRWARVLFLVVWDEHLEPIFKFLQNNTMSLCTEGVHLNLVPIKLLILIQSFVEEFEIGWRRYTNYIEPRAWRAVDVTNKLDESASLFNPLFRKKFIRKFTPMLGDLLSYAKSVSPVFWSISSGGTELPHSIKGKLGGPSQRRLASHTTSDVLQAIISMRTVSSISSWCLQLKSDDCLNPSFAFLWEFSWKVIRSLAYNSETGAELHLAAYESLVYVFKAFSTAFTPLVIDFVSAFNMSLQADEGNNPLLDPLVHSFMQNVNDLLTEGILTRSRRAVLMNWKWLCLDSLLSIPGKIMEYGSYSRNIHAYFSDSTLAAIFADIVGSLENAGEGSMLPMLRSVRLVIGLISCGRMNELTQFSSGVNYQFIMQLVQSSLILHLSCNKRRVAPIAALLSAILHRSVFSVLSMHKTIDGEEGPLKWFIQKLLDEGVKSPRTIRLAALHLTGLWLVNPKTIEFYVEELKLLSLYGSVAFDEDFEAELSENLEARSEVSLLAQSPDQELTEQFINTEMYARVSVAVLFHKLAHLPDRIGGEENRDYQASRKCGKIFLAELLDYAVNDKDLAKELYKKFSGVHRRKVRLWQMICILSHFVDDDIVGAVTSRLHVCLCRNNLPGVRQYLEIFAMQIYLKFPALVEQQLLPIFYNYNMRPQALSSYVFIATNVILHAGDLTMQLKHLHGLLPSIIPFLTSHHHSLRGFTQLLVYHVLCKLWPALGPGTSEVAPLEKKCFEDLKLYLAENPDCVRLRASMEGFLDAFDPVKSATPTGVFNARDEGLEFECVPVSLMEHVITFLNDVRNDLRDSIAKDDMAVKNESITHADSCKDSAELLKANEDGAFPLNRIDFSLDFQKKITVQEYGSTDYFLGDSEPPKLLLEMEKEDQLLRPVIQLRNQAVQRIKESQQQFIFVASLLDRIPNIAGLARTCEVFKAAGLAVSDAGIIHDKQFQLISVTAEKWVPIIEVPVFSLKVFLEKKKREGFSILGLEQTANSVPLDQYSFPRKTVLVLGREKEGIPVDIIHALDACVEIPQLGIIRSLNVHVSGAIALWEYTRQQRSKQL</sequence>
<evidence type="ECO:0000313" key="2">
    <source>
        <dbReference type="Proteomes" id="UP000827976"/>
    </source>
</evidence>
<dbReference type="EMBL" id="CM037026">
    <property type="protein sequence ID" value="KAH7659231.1"/>
    <property type="molecule type" value="Genomic_DNA"/>
</dbReference>
<keyword evidence="1" id="KW-0808">Transferase</keyword>
<evidence type="ECO:0000313" key="1">
    <source>
        <dbReference type="EMBL" id="KAH7659231.1"/>
    </source>
</evidence>
<keyword evidence="2" id="KW-1185">Reference proteome</keyword>
<protein>
    <submittedName>
        <fullName evidence="1">tRNA (Guanosine(18)-2'-O)-methyltransferase protein</fullName>
        <ecNumber evidence="1">2.1.1.34</ecNumber>
    </submittedName>
</protein>
<proteinExistence type="predicted"/>